<dbReference type="Pfam" id="PF10988">
    <property type="entry name" value="DUF2807"/>
    <property type="match status" value="1"/>
</dbReference>
<evidence type="ECO:0000313" key="3">
    <source>
        <dbReference type="Proteomes" id="UP001474120"/>
    </source>
</evidence>
<protein>
    <submittedName>
        <fullName evidence="2">Head GIN domain-containing protein</fullName>
    </submittedName>
</protein>
<dbReference type="Proteomes" id="UP001474120">
    <property type="component" value="Unassembled WGS sequence"/>
</dbReference>
<proteinExistence type="predicted"/>
<dbReference type="PANTHER" id="PTHR39200">
    <property type="entry name" value="HYPOTHETICAL EXPORTED PROTEIN"/>
    <property type="match status" value="1"/>
</dbReference>
<gene>
    <name evidence="2" type="ORF">AABB81_01310</name>
</gene>
<evidence type="ECO:0000313" key="2">
    <source>
        <dbReference type="EMBL" id="MEL4454515.1"/>
    </source>
</evidence>
<feature type="domain" description="Putative auto-transporter adhesin head GIN" evidence="1">
    <location>
        <begin position="43"/>
        <end position="224"/>
    </location>
</feature>
<dbReference type="InterPro" id="IPR021255">
    <property type="entry name" value="DUF2807"/>
</dbReference>
<evidence type="ECO:0000259" key="1">
    <source>
        <dbReference type="Pfam" id="PF10988"/>
    </source>
</evidence>
<comment type="caution">
    <text evidence="2">The sequence shown here is derived from an EMBL/GenBank/DDBJ whole genome shotgun (WGS) entry which is preliminary data.</text>
</comment>
<name>A0ABU9KY77_9FLAO</name>
<dbReference type="RefSeq" id="WP_342158072.1">
    <property type="nucleotide sequence ID" value="NZ_JBCDNA010000001.1"/>
</dbReference>
<accession>A0ABU9KY77</accession>
<dbReference type="EMBL" id="JBCDNA010000001">
    <property type="protein sequence ID" value="MEL4454515.1"/>
    <property type="molecule type" value="Genomic_DNA"/>
</dbReference>
<keyword evidence="3" id="KW-1185">Reference proteome</keyword>
<reference evidence="2 3" key="1">
    <citation type="submission" date="2024-04" db="EMBL/GenBank/DDBJ databases">
        <title>whole genome sequencing of Lutimonas vermicola strain IMCC1616.</title>
        <authorList>
            <person name="Bae S.S."/>
        </authorList>
    </citation>
    <scope>NUCLEOTIDE SEQUENCE [LARGE SCALE GENOMIC DNA]</scope>
    <source>
        <strain evidence="2 3">IMCC1616</strain>
    </source>
</reference>
<dbReference type="PANTHER" id="PTHR39200:SF1">
    <property type="entry name" value="AUTO-TRANSPORTER ADHESIN HEAD GIN DOMAIN-CONTAINING PROTEIN-RELATED"/>
    <property type="match status" value="1"/>
</dbReference>
<organism evidence="2 3">
    <name type="scientific">Lutimonas vermicola</name>
    <dbReference type="NCBI Taxonomy" id="414288"/>
    <lineage>
        <taxon>Bacteria</taxon>
        <taxon>Pseudomonadati</taxon>
        <taxon>Bacteroidota</taxon>
        <taxon>Flavobacteriia</taxon>
        <taxon>Flavobacteriales</taxon>
        <taxon>Flavobacteriaceae</taxon>
        <taxon>Lutimonas</taxon>
    </lineage>
</organism>
<sequence>MKNSILKSTVLLLILTLAFGTSYAQKVKGNGKIINKTRTVGSFDGVGVSGSFDVFLVAGEEGKLDISVEENLEPYLITEVKDGTLNIKWKKGTNIRTSAKTTVTVHFKNINSLAMAGSGDIIGKDKIKGNSLNVALAGSGDIDVEMDVQQLKTAISGSGDIEFSGSATEFEAAVSGSGDVDAYDLKTEKAALKISGSGSIGVHVEKEIVARVSGSGDIKYKGQPRIEDIKVSGSGNISSY</sequence>
<dbReference type="Gene3D" id="2.160.20.120">
    <property type="match status" value="1"/>
</dbReference>